<keyword evidence="3" id="KW-1185">Reference proteome</keyword>
<feature type="compositionally biased region" description="Low complexity" evidence="1">
    <location>
        <begin position="1"/>
        <end position="14"/>
    </location>
</feature>
<feature type="region of interest" description="Disordered" evidence="1">
    <location>
        <begin position="1"/>
        <end position="92"/>
    </location>
</feature>
<name>A0A2P5FKG0_TREOI</name>
<dbReference type="Proteomes" id="UP000237000">
    <property type="component" value="Unassembled WGS sequence"/>
</dbReference>
<feature type="compositionally biased region" description="Polar residues" evidence="1">
    <location>
        <begin position="47"/>
        <end position="66"/>
    </location>
</feature>
<dbReference type="EMBL" id="JXTC01000025">
    <property type="protein sequence ID" value="PON98278.1"/>
    <property type="molecule type" value="Genomic_DNA"/>
</dbReference>
<dbReference type="AlphaFoldDB" id="A0A2P5FKG0"/>
<dbReference type="InParanoid" id="A0A2P5FKG0"/>
<organism evidence="2 3">
    <name type="scientific">Trema orientale</name>
    <name type="common">Charcoal tree</name>
    <name type="synonym">Celtis orientalis</name>
    <dbReference type="NCBI Taxonomy" id="63057"/>
    <lineage>
        <taxon>Eukaryota</taxon>
        <taxon>Viridiplantae</taxon>
        <taxon>Streptophyta</taxon>
        <taxon>Embryophyta</taxon>
        <taxon>Tracheophyta</taxon>
        <taxon>Spermatophyta</taxon>
        <taxon>Magnoliopsida</taxon>
        <taxon>eudicotyledons</taxon>
        <taxon>Gunneridae</taxon>
        <taxon>Pentapetalae</taxon>
        <taxon>rosids</taxon>
        <taxon>fabids</taxon>
        <taxon>Rosales</taxon>
        <taxon>Cannabaceae</taxon>
        <taxon>Trema</taxon>
    </lineage>
</organism>
<evidence type="ECO:0000313" key="2">
    <source>
        <dbReference type="EMBL" id="PON98278.1"/>
    </source>
</evidence>
<evidence type="ECO:0000313" key="3">
    <source>
        <dbReference type="Proteomes" id="UP000237000"/>
    </source>
</evidence>
<protein>
    <submittedName>
        <fullName evidence="2">Uncharacterized protein</fullName>
    </submittedName>
</protein>
<sequence length="120" mass="13103">MAENSSSSSLTSSTWWFNDGNDDEDDIELGGMQSPRPSVCSRDHSIRSGSMATLSGIATPTMTPTTMRHVMPKSSGIESPEVRHKLENASPGTTRQIALRMYESMKRNGLSDGVMRLARP</sequence>
<proteinExistence type="predicted"/>
<gene>
    <name evidence="2" type="ORF">TorRG33x02_058530</name>
</gene>
<reference evidence="3" key="1">
    <citation type="submission" date="2016-06" db="EMBL/GenBank/DDBJ databases">
        <title>Parallel loss of symbiosis genes in relatives of nitrogen-fixing non-legume Parasponia.</title>
        <authorList>
            <person name="Van Velzen R."/>
            <person name="Holmer R."/>
            <person name="Bu F."/>
            <person name="Rutten L."/>
            <person name="Van Zeijl A."/>
            <person name="Liu W."/>
            <person name="Santuari L."/>
            <person name="Cao Q."/>
            <person name="Sharma T."/>
            <person name="Shen D."/>
            <person name="Roswanjaya Y."/>
            <person name="Wardhani T."/>
            <person name="Kalhor M.S."/>
            <person name="Jansen J."/>
            <person name="Van den Hoogen J."/>
            <person name="Gungor B."/>
            <person name="Hartog M."/>
            <person name="Hontelez J."/>
            <person name="Verver J."/>
            <person name="Yang W.-C."/>
            <person name="Schijlen E."/>
            <person name="Repin R."/>
            <person name="Schilthuizen M."/>
            <person name="Schranz E."/>
            <person name="Heidstra R."/>
            <person name="Miyata K."/>
            <person name="Fedorova E."/>
            <person name="Kohlen W."/>
            <person name="Bisseling T."/>
            <person name="Smit S."/>
            <person name="Geurts R."/>
        </authorList>
    </citation>
    <scope>NUCLEOTIDE SEQUENCE [LARGE SCALE GENOMIC DNA]</scope>
    <source>
        <strain evidence="3">cv. RG33-2</strain>
    </source>
</reference>
<evidence type="ECO:0000256" key="1">
    <source>
        <dbReference type="SAM" id="MobiDB-lite"/>
    </source>
</evidence>
<dbReference type="OrthoDB" id="66620at2759"/>
<accession>A0A2P5FKG0</accession>
<comment type="caution">
    <text evidence="2">The sequence shown here is derived from an EMBL/GenBank/DDBJ whole genome shotgun (WGS) entry which is preliminary data.</text>
</comment>